<dbReference type="Proteomes" id="UP001465976">
    <property type="component" value="Unassembled WGS sequence"/>
</dbReference>
<dbReference type="EMBL" id="JBAHYK010003235">
    <property type="protein sequence ID" value="KAL0563741.1"/>
    <property type="molecule type" value="Genomic_DNA"/>
</dbReference>
<protein>
    <submittedName>
        <fullName evidence="2">Uncharacterized protein</fullName>
    </submittedName>
</protein>
<proteinExistence type="predicted"/>
<reference evidence="2 3" key="1">
    <citation type="submission" date="2024-02" db="EMBL/GenBank/DDBJ databases">
        <title>A draft genome for the cacao thread blight pathogen Marasmius crinis-equi.</title>
        <authorList>
            <person name="Cohen S.P."/>
            <person name="Baruah I.K."/>
            <person name="Amoako-Attah I."/>
            <person name="Bukari Y."/>
            <person name="Meinhardt L.W."/>
            <person name="Bailey B.A."/>
        </authorList>
    </citation>
    <scope>NUCLEOTIDE SEQUENCE [LARGE SCALE GENOMIC DNA]</scope>
    <source>
        <strain evidence="2 3">GH-76</strain>
    </source>
</reference>
<feature type="chain" id="PRO_5046302610" evidence="1">
    <location>
        <begin position="21"/>
        <end position="90"/>
    </location>
</feature>
<organism evidence="2 3">
    <name type="scientific">Marasmius crinis-equi</name>
    <dbReference type="NCBI Taxonomy" id="585013"/>
    <lineage>
        <taxon>Eukaryota</taxon>
        <taxon>Fungi</taxon>
        <taxon>Dikarya</taxon>
        <taxon>Basidiomycota</taxon>
        <taxon>Agaricomycotina</taxon>
        <taxon>Agaricomycetes</taxon>
        <taxon>Agaricomycetidae</taxon>
        <taxon>Agaricales</taxon>
        <taxon>Marasmiineae</taxon>
        <taxon>Marasmiaceae</taxon>
        <taxon>Marasmius</taxon>
    </lineage>
</organism>
<sequence length="90" mass="9402">MVRSTAIALLFSAIIAGVHGDATPTAPGPGVVYKQGSTCSTSWVGDKDGKWGNMKIQLMSGSNFAMEEVETLVTGLDGNKDGTYDFECPA</sequence>
<feature type="signal peptide" evidence="1">
    <location>
        <begin position="1"/>
        <end position="20"/>
    </location>
</feature>
<feature type="non-terminal residue" evidence="2">
    <location>
        <position position="90"/>
    </location>
</feature>
<gene>
    <name evidence="2" type="ORF">V5O48_018322</name>
</gene>
<name>A0ABR3ELH8_9AGAR</name>
<accession>A0ABR3ELH8</accession>
<keyword evidence="1" id="KW-0732">Signal</keyword>
<comment type="caution">
    <text evidence="2">The sequence shown here is derived from an EMBL/GenBank/DDBJ whole genome shotgun (WGS) entry which is preliminary data.</text>
</comment>
<keyword evidence="3" id="KW-1185">Reference proteome</keyword>
<evidence type="ECO:0000313" key="2">
    <source>
        <dbReference type="EMBL" id="KAL0563741.1"/>
    </source>
</evidence>
<evidence type="ECO:0000313" key="3">
    <source>
        <dbReference type="Proteomes" id="UP001465976"/>
    </source>
</evidence>
<evidence type="ECO:0000256" key="1">
    <source>
        <dbReference type="SAM" id="SignalP"/>
    </source>
</evidence>